<dbReference type="Pfam" id="PF18951">
    <property type="entry name" value="DUF5695"/>
    <property type="match status" value="1"/>
</dbReference>
<evidence type="ECO:0000256" key="12">
    <source>
        <dbReference type="ARBA" id="ARBA00030346"/>
    </source>
</evidence>
<evidence type="ECO:0000256" key="8">
    <source>
        <dbReference type="ARBA" id="ARBA00022679"/>
    </source>
</evidence>
<dbReference type="EMBL" id="MUNK01000243">
    <property type="protein sequence ID" value="OTA24462.1"/>
    <property type="molecule type" value="Genomic_DNA"/>
</dbReference>
<feature type="region of interest" description="Disordered" evidence="15">
    <location>
        <begin position="1373"/>
        <end position="1393"/>
    </location>
</feature>
<dbReference type="Proteomes" id="UP000194280">
    <property type="component" value="Unassembled WGS sequence"/>
</dbReference>
<organism evidence="17 18">
    <name type="scientific">Hortaea werneckii EXF-2000</name>
    <dbReference type="NCBI Taxonomy" id="1157616"/>
    <lineage>
        <taxon>Eukaryota</taxon>
        <taxon>Fungi</taxon>
        <taxon>Dikarya</taxon>
        <taxon>Ascomycota</taxon>
        <taxon>Pezizomycotina</taxon>
        <taxon>Dothideomycetes</taxon>
        <taxon>Dothideomycetidae</taxon>
        <taxon>Mycosphaerellales</taxon>
        <taxon>Teratosphaeriaceae</taxon>
        <taxon>Hortaea</taxon>
    </lineage>
</organism>
<keyword evidence="18" id="KW-1185">Reference proteome</keyword>
<keyword evidence="11" id="KW-0012">Acyltransferase</keyword>
<dbReference type="InterPro" id="IPR036393">
    <property type="entry name" value="AceGlu_kinase-like_sf"/>
</dbReference>
<evidence type="ECO:0000313" key="18">
    <source>
        <dbReference type="Proteomes" id="UP000194280"/>
    </source>
</evidence>
<evidence type="ECO:0000313" key="17">
    <source>
        <dbReference type="EMBL" id="OTA24462.1"/>
    </source>
</evidence>
<comment type="subcellular location">
    <subcellularLocation>
        <location evidence="2">Mitochondrion</location>
    </subcellularLocation>
</comment>
<dbReference type="Gene3D" id="3.40.630.30">
    <property type="match status" value="1"/>
</dbReference>
<dbReference type="PANTHER" id="PTHR23342:SF4">
    <property type="entry name" value="AMINO-ACID ACETYLTRANSFERASE, MITOCHONDRIAL"/>
    <property type="match status" value="1"/>
</dbReference>
<comment type="similarity">
    <text evidence="4">Belongs to the acetyltransferase family.</text>
</comment>
<reference evidence="17 18" key="1">
    <citation type="submission" date="2017-01" db="EMBL/GenBank/DDBJ databases">
        <title>The recent genome duplication of the halophilic yeast Hortaea werneckii: insights from long-read sequencing.</title>
        <authorList>
            <person name="Sinha S."/>
            <person name="Flibotte S."/>
            <person name="Neira M."/>
            <person name="Lenassi M."/>
            <person name="Gostincar C."/>
            <person name="Stajich J.E."/>
            <person name="Nislow C.E."/>
        </authorList>
    </citation>
    <scope>NUCLEOTIDE SEQUENCE [LARGE SCALE GENOMIC DNA]</scope>
    <source>
        <strain evidence="17 18">EXF-2000</strain>
    </source>
</reference>
<evidence type="ECO:0000256" key="6">
    <source>
        <dbReference type="ARBA" id="ARBA00018802"/>
    </source>
</evidence>
<dbReference type="GO" id="GO:0006526">
    <property type="term" value="P:L-arginine biosynthetic process"/>
    <property type="evidence" value="ECO:0007669"/>
    <property type="project" value="UniProtKB-UniPathway"/>
</dbReference>
<dbReference type="STRING" id="1157616.A0A1Z5SUH8"/>
<dbReference type="PROSITE" id="PS51731">
    <property type="entry name" value="GNAT_NAGS"/>
    <property type="match status" value="1"/>
</dbReference>
<evidence type="ECO:0000256" key="14">
    <source>
        <dbReference type="ARBA" id="ARBA00048372"/>
    </source>
</evidence>
<evidence type="ECO:0000259" key="16">
    <source>
        <dbReference type="PROSITE" id="PS51731"/>
    </source>
</evidence>
<keyword evidence="8" id="KW-0808">Transferase</keyword>
<dbReference type="GO" id="GO:0005759">
    <property type="term" value="C:mitochondrial matrix"/>
    <property type="evidence" value="ECO:0007669"/>
    <property type="project" value="TreeGrafter"/>
</dbReference>
<comment type="pathway">
    <text evidence="3">Amino-acid biosynthesis; L-arginine biosynthesis; N(2)-acetyl-L-ornithine from L-glutamate: step 1/4.</text>
</comment>
<dbReference type="VEuPathDB" id="FungiDB:BTJ68_11975"/>
<dbReference type="Pfam" id="PF04768">
    <property type="entry name" value="NAT"/>
    <property type="match status" value="1"/>
</dbReference>
<evidence type="ECO:0000256" key="13">
    <source>
        <dbReference type="ARBA" id="ARBA00033251"/>
    </source>
</evidence>
<dbReference type="PANTHER" id="PTHR23342">
    <property type="entry name" value="N-ACETYLGLUTAMATE SYNTHASE"/>
    <property type="match status" value="1"/>
</dbReference>
<comment type="catalytic activity">
    <reaction evidence="14">
        <text>L-glutamate + acetyl-CoA = N-acetyl-L-glutamate + CoA + H(+)</text>
        <dbReference type="Rhea" id="RHEA:24292"/>
        <dbReference type="ChEBI" id="CHEBI:15378"/>
        <dbReference type="ChEBI" id="CHEBI:29985"/>
        <dbReference type="ChEBI" id="CHEBI:44337"/>
        <dbReference type="ChEBI" id="CHEBI:57287"/>
        <dbReference type="ChEBI" id="CHEBI:57288"/>
        <dbReference type="EC" id="2.3.1.1"/>
    </reaction>
</comment>
<evidence type="ECO:0000256" key="7">
    <source>
        <dbReference type="ARBA" id="ARBA00022605"/>
    </source>
</evidence>
<gene>
    <name evidence="17" type="ORF">BTJ68_11975</name>
</gene>
<dbReference type="EC" id="2.3.1.1" evidence="5"/>
<evidence type="ECO:0000256" key="3">
    <source>
        <dbReference type="ARBA" id="ARBA00004925"/>
    </source>
</evidence>
<feature type="domain" description="N-acetyltransferase" evidence="16">
    <location>
        <begin position="484"/>
        <end position="648"/>
    </location>
</feature>
<accession>A0A1Z5SUH8</accession>
<keyword evidence="10" id="KW-0496">Mitochondrion</keyword>
<dbReference type="GO" id="GO:0004042">
    <property type="term" value="F:L-glutamate N-acetyltransferase activity"/>
    <property type="evidence" value="ECO:0007669"/>
    <property type="project" value="TreeGrafter"/>
</dbReference>
<proteinExistence type="inferred from homology"/>
<comment type="caution">
    <text evidence="17">The sequence shown here is derived from an EMBL/GenBank/DDBJ whole genome shotgun (WGS) entry which is preliminary data.</text>
</comment>
<evidence type="ECO:0000256" key="5">
    <source>
        <dbReference type="ARBA" id="ARBA00012697"/>
    </source>
</evidence>
<sequence>MITSTLAFGKANASGSLKPAFKHWKFATTRNASSATAAAHNGNGNGRSRRSTDDPIIQRELFMDVLSANATKRDAKQYLARFKKPQYSGPQAKDVQAERNARHRNDQDRLERIGVNLGGLYAPSRAIANTPQFTRQHIQEKAAVIQQQTLHMALVCLKAPETLDDETLEGLSLTLAQLVKLDMRIIIVMDLGSGVSHDIRERKAVFAEQAERLLHAVRRRSPAASRFITGAIESSESSGEPQLTVPMPKLLMEPLKRGIIPVIPSLAYTPSGKLICADSGDVMAALAKRMSQQGSSLSPDTPATSTSLDRVIVLDPAGGIPSRDRGDHAHVFINLQQEFDEIEDELSQYTGACTESTSVQTYQEHKANLRMLNDCLAILPSASSGLIISPHEAATSSQAIATQEPTLGAGTRRQKNTLIHNLLTNKPMVSSSLPTARLPSAQTNSGEVIPTMAPAATLVKRGMPLSIVPAANRARGWTAPENGRTSLDLRNDSRIDLPRLVHLINDSFRRELDVDHYLNRIHSRIAGLIIAGNYEGGAILTWEAPRDAPNDPTRLVPYLDKFAVLQSSQGSSGVADILFQAMVRSCFPEGVCWRSRKDNPVNKWYFERAAGSWQIPDTNWTMFWTGKGIVDNEQRWRDYDVEVSRSWFSTEDGDLALSFTLQNTGPKPIELGSLGMPIEFNNIFTGRTAVETTNKCVLVDPYIGLNAGYLQVTRLTGTGPNLVVTPLNEDSMFEAWRFLDEPQDVPLGYQVQTYEGNYAWEVFTQAYAENEWQDVQPWNEPSSRTLGSGGDLTVGLKFSLAEDVQSIEETVARNDVPIAVGFPGYVLPQDLIARLFIDSSQEIESIESMPAGALSVSQTDKYQGSWTGFDVKATNGSFGRARLDIRYEDGRKQAIHCWIAHASPTAIDELGSFLTNEQWFTNTSDPFGRAPSVITYNRDTDDYILQENQVAKLEEFVDKLVWGRLQIDSGNETYAVRKSLFFYQPELVPDYEYDPYFNWTAVPGLTWDKEAAYLINRAYDYVHVSALYWCLYRAGRTHGLVHQRTPDWYLMQAYHTIVFATSNGTDGEANTAYADLGLMGETVWGYILSDLRLENHASEAAHLEDLMLRRQQIWASLPDPYGSEMAWDSTGEEGVYYWSNYFNDTTTAQKTVNAIRGYMPTIAHWGWNGNARRYWDFLYAGDIKLARIERQIHHYGSGLNALPLLENYRQAADPESIDAIYDLRVGYGGIQGPLSNIDAGGFGSMAFHSYPDTLRWDAYSGDYGPNFLGHVLGAATYLLDHPIFGWISFGGNVHQDNGSVIVVEPKDMLRKRVFVAPVSLWVTVDAGITSSFSYDPKSQEVEICIESDRSSKPHWKKHGSNGSHKDVMLQWEQPEGSKATPMEIQIPKGSQQDTRSFVLSVSSGASKVVLSPST</sequence>
<dbReference type="Gene3D" id="3.40.1160.10">
    <property type="entry name" value="Acetylglutamate kinase-like"/>
    <property type="match status" value="1"/>
</dbReference>
<evidence type="ECO:0000256" key="15">
    <source>
        <dbReference type="SAM" id="MobiDB-lite"/>
    </source>
</evidence>
<evidence type="ECO:0000256" key="4">
    <source>
        <dbReference type="ARBA" id="ARBA00008694"/>
    </source>
</evidence>
<evidence type="ECO:0000256" key="1">
    <source>
        <dbReference type="ARBA" id="ARBA00002294"/>
    </source>
</evidence>
<dbReference type="UniPathway" id="UPA00068"/>
<evidence type="ECO:0000256" key="2">
    <source>
        <dbReference type="ARBA" id="ARBA00004173"/>
    </source>
</evidence>
<keyword evidence="7" id="KW-0028">Amino-acid biosynthesis</keyword>
<name>A0A1Z5SUH8_HORWE</name>
<dbReference type="InterPro" id="IPR043750">
    <property type="entry name" value="DUF5695"/>
</dbReference>
<evidence type="ECO:0000256" key="11">
    <source>
        <dbReference type="ARBA" id="ARBA00023315"/>
    </source>
</evidence>
<evidence type="ECO:0000256" key="9">
    <source>
        <dbReference type="ARBA" id="ARBA00022946"/>
    </source>
</evidence>
<dbReference type="InterPro" id="IPR006855">
    <property type="entry name" value="Vertebrate-like_GNAT_dom"/>
</dbReference>
<dbReference type="GO" id="GO:0006592">
    <property type="term" value="P:ornithine biosynthetic process"/>
    <property type="evidence" value="ECO:0007669"/>
    <property type="project" value="TreeGrafter"/>
</dbReference>
<dbReference type="FunFam" id="3.40.630.30:FF:000049">
    <property type="entry name" value="Amino-acid acetyltransferase, mitochondrial"/>
    <property type="match status" value="1"/>
</dbReference>
<comment type="function">
    <text evidence="1">N-acetylglutamate synthase involved in arginine biosynthesis.</text>
</comment>
<feature type="compositionally biased region" description="Low complexity" evidence="15">
    <location>
        <begin position="32"/>
        <end position="42"/>
    </location>
</feature>
<feature type="region of interest" description="Disordered" evidence="15">
    <location>
        <begin position="32"/>
        <end position="54"/>
    </location>
</feature>
<protein>
    <recommendedName>
        <fullName evidence="6">Amino-acid acetyltransferase, mitochondrial</fullName>
        <ecNumber evidence="5">2.3.1.1</ecNumber>
    </recommendedName>
    <alternativeName>
        <fullName evidence="12">Glutamate N-acetyltransferase</fullName>
    </alternativeName>
    <alternativeName>
        <fullName evidence="13">N-acetylglutamate synthase</fullName>
    </alternativeName>
</protein>
<keyword evidence="9" id="KW-0809">Transit peptide</keyword>
<dbReference type="InParanoid" id="A0A1Z5SUH8"/>
<evidence type="ECO:0000256" key="10">
    <source>
        <dbReference type="ARBA" id="ARBA00023128"/>
    </source>
</evidence>